<comment type="similarity">
    <text evidence="2">Belongs to the GtrA family.</text>
</comment>
<evidence type="ECO:0000256" key="6">
    <source>
        <dbReference type="SAM" id="Phobius"/>
    </source>
</evidence>
<dbReference type="InterPro" id="IPR007267">
    <property type="entry name" value="GtrA_DPMS_TM"/>
</dbReference>
<evidence type="ECO:0000313" key="9">
    <source>
        <dbReference type="Proteomes" id="UP000202485"/>
    </source>
</evidence>
<dbReference type="Proteomes" id="UP000202485">
    <property type="component" value="Unassembled WGS sequence"/>
</dbReference>
<dbReference type="Pfam" id="PF04138">
    <property type="entry name" value="GtrA_DPMS_TM"/>
    <property type="match status" value="1"/>
</dbReference>
<keyword evidence="5 6" id="KW-0472">Membrane</keyword>
<dbReference type="EMBL" id="FXYG01000002">
    <property type="protein sequence ID" value="SMX40498.1"/>
    <property type="molecule type" value="Genomic_DNA"/>
</dbReference>
<comment type="subcellular location">
    <subcellularLocation>
        <location evidence="1">Membrane</location>
        <topology evidence="1">Multi-pass membrane protein</topology>
    </subcellularLocation>
</comment>
<dbReference type="PANTHER" id="PTHR38459:SF1">
    <property type="entry name" value="PROPHAGE BACTOPRENOL-LINKED GLUCOSE TRANSLOCASE HOMOLOG"/>
    <property type="match status" value="1"/>
</dbReference>
<feature type="transmembrane region" description="Helical" evidence="6">
    <location>
        <begin position="39"/>
        <end position="59"/>
    </location>
</feature>
<evidence type="ECO:0000256" key="1">
    <source>
        <dbReference type="ARBA" id="ARBA00004141"/>
    </source>
</evidence>
<name>A0A238KCC8_9RHOB</name>
<dbReference type="AlphaFoldDB" id="A0A238KCC8"/>
<reference evidence="9" key="1">
    <citation type="submission" date="2017-05" db="EMBL/GenBank/DDBJ databases">
        <authorList>
            <person name="Rodrigo-Torres L."/>
            <person name="Arahal R. D."/>
            <person name="Lucena T."/>
        </authorList>
    </citation>
    <scope>NUCLEOTIDE SEQUENCE [LARGE SCALE GENOMIC DNA]</scope>
    <source>
        <strain evidence="9">CECT 8715</strain>
    </source>
</reference>
<feature type="transmembrane region" description="Helical" evidence="6">
    <location>
        <begin position="12"/>
        <end position="33"/>
    </location>
</feature>
<feature type="transmembrane region" description="Helical" evidence="6">
    <location>
        <begin position="106"/>
        <end position="123"/>
    </location>
</feature>
<evidence type="ECO:0000256" key="2">
    <source>
        <dbReference type="ARBA" id="ARBA00009399"/>
    </source>
</evidence>
<dbReference type="OrthoDB" id="5422757at2"/>
<keyword evidence="4 6" id="KW-1133">Transmembrane helix</keyword>
<evidence type="ECO:0000256" key="4">
    <source>
        <dbReference type="ARBA" id="ARBA00022989"/>
    </source>
</evidence>
<evidence type="ECO:0000256" key="3">
    <source>
        <dbReference type="ARBA" id="ARBA00022692"/>
    </source>
</evidence>
<keyword evidence="3 6" id="KW-0812">Transmembrane</keyword>
<dbReference type="InterPro" id="IPR051401">
    <property type="entry name" value="GtrA_CellWall_Glycosyl"/>
</dbReference>
<evidence type="ECO:0000256" key="5">
    <source>
        <dbReference type="ARBA" id="ARBA00023136"/>
    </source>
</evidence>
<keyword evidence="9" id="KW-1185">Reference proteome</keyword>
<dbReference type="GO" id="GO:0000271">
    <property type="term" value="P:polysaccharide biosynthetic process"/>
    <property type="evidence" value="ECO:0007669"/>
    <property type="project" value="InterPro"/>
</dbReference>
<dbReference type="GO" id="GO:0005886">
    <property type="term" value="C:plasma membrane"/>
    <property type="evidence" value="ECO:0007669"/>
    <property type="project" value="TreeGrafter"/>
</dbReference>
<organism evidence="8 9">
    <name type="scientific">Ruegeria arenilitoris</name>
    <dbReference type="NCBI Taxonomy" id="1173585"/>
    <lineage>
        <taxon>Bacteria</taxon>
        <taxon>Pseudomonadati</taxon>
        <taxon>Pseudomonadota</taxon>
        <taxon>Alphaproteobacteria</taxon>
        <taxon>Rhodobacterales</taxon>
        <taxon>Roseobacteraceae</taxon>
        <taxon>Ruegeria</taxon>
    </lineage>
</organism>
<evidence type="ECO:0000313" key="8">
    <source>
        <dbReference type="EMBL" id="SMX40498.1"/>
    </source>
</evidence>
<dbReference type="RefSeq" id="WP_093963237.1">
    <property type="nucleotide sequence ID" value="NZ_FXYG01000002.1"/>
</dbReference>
<feature type="transmembrane region" description="Helical" evidence="6">
    <location>
        <begin position="79"/>
        <end position="100"/>
    </location>
</feature>
<dbReference type="PANTHER" id="PTHR38459">
    <property type="entry name" value="PROPHAGE BACTOPRENOL-LINKED GLUCOSE TRANSLOCASE HOMOLOG"/>
    <property type="match status" value="1"/>
</dbReference>
<evidence type="ECO:0000259" key="7">
    <source>
        <dbReference type="Pfam" id="PF04138"/>
    </source>
</evidence>
<protein>
    <submittedName>
        <fullName evidence="8">GtrA-like protein</fullName>
    </submittedName>
</protein>
<feature type="domain" description="GtrA/DPMS transmembrane" evidence="7">
    <location>
        <begin position="15"/>
        <end position="129"/>
    </location>
</feature>
<proteinExistence type="inferred from homology"/>
<accession>A0A238KCC8</accession>
<sequence length="146" mass="16328">MKFEDLKHVSVLVGRYFVTGCTAVIIHFSAMAFSVEVLGIYETIASAIGFLMGATFNYCIQRLWVFRSSVPHRSALQRFILVTATTSAINVALFSLLFALLPFHYLIIQAFVTGCIFLLNFTLNWKITFREPAAEPPEAQAQDAGR</sequence>
<gene>
    <name evidence="8" type="ORF">RUA8715_01691</name>
</gene>